<evidence type="ECO:0000256" key="10">
    <source>
        <dbReference type="HAMAP-Rule" id="MF_00463"/>
    </source>
</evidence>
<keyword evidence="14" id="KW-1185">Reference proteome</keyword>
<comment type="function">
    <text evidence="10">Part of a membrane-bound complex that couples electron transfer with translocation of ions across the membrane.</text>
</comment>
<dbReference type="GO" id="GO:0005886">
    <property type="term" value="C:plasma membrane"/>
    <property type="evidence" value="ECO:0007669"/>
    <property type="project" value="UniProtKB-SubCell"/>
</dbReference>
<feature type="binding site" evidence="10">
    <location>
        <position position="172"/>
    </location>
    <ligand>
        <name>[4Fe-4S] cluster</name>
        <dbReference type="ChEBI" id="CHEBI:49883"/>
        <label>3</label>
    </ligand>
</feature>
<feature type="binding site" evidence="10">
    <location>
        <position position="175"/>
    </location>
    <ligand>
        <name>[4Fe-4S] cluster</name>
        <dbReference type="ChEBI" id="CHEBI:49883"/>
        <label>3</label>
    </ligand>
</feature>
<evidence type="ECO:0000256" key="2">
    <source>
        <dbReference type="ARBA" id="ARBA00022485"/>
    </source>
</evidence>
<comment type="caution">
    <text evidence="10">Lacks conserved residue(s) required for the propagation of feature annotation.</text>
</comment>
<evidence type="ECO:0000259" key="11">
    <source>
        <dbReference type="PROSITE" id="PS51379"/>
    </source>
</evidence>
<keyword evidence="3 10" id="KW-0479">Metal-binding</keyword>
<organism evidence="13 14">
    <name type="scientific">Fusibacillus kribbianus</name>
    <dbReference type="NCBI Taxonomy" id="3044208"/>
    <lineage>
        <taxon>Bacteria</taxon>
        <taxon>Bacillati</taxon>
        <taxon>Bacillota</taxon>
        <taxon>Clostridia</taxon>
        <taxon>Lachnospirales</taxon>
        <taxon>Lachnospiraceae</taxon>
        <taxon>Fusibacillus</taxon>
    </lineage>
</organism>
<keyword evidence="9 10" id="KW-0472">Membrane</keyword>
<proteinExistence type="inferred from homology"/>
<evidence type="ECO:0000256" key="3">
    <source>
        <dbReference type="ARBA" id="ARBA00022723"/>
    </source>
</evidence>
<dbReference type="GO" id="GO:0051539">
    <property type="term" value="F:4 iron, 4 sulfur cluster binding"/>
    <property type="evidence" value="ECO:0007669"/>
    <property type="project" value="UniProtKB-UniRule"/>
</dbReference>
<dbReference type="Proteomes" id="UP001300383">
    <property type="component" value="Unassembled WGS sequence"/>
</dbReference>
<keyword evidence="6 10" id="KW-0249">Electron transport</keyword>
<protein>
    <recommendedName>
        <fullName evidence="10">Ion-translocating oxidoreductase complex subunit B</fullName>
        <ecNumber evidence="10">7.-.-.-</ecNumber>
    </recommendedName>
    <alternativeName>
        <fullName evidence="10">Rnf electron transport complex subunit B</fullName>
    </alternativeName>
</protein>
<feature type="domain" description="4Fe-4S" evidence="12">
    <location>
        <begin position="32"/>
        <end position="91"/>
    </location>
</feature>
<feature type="binding site" evidence="10">
    <location>
        <position position="136"/>
    </location>
    <ligand>
        <name>[4Fe-4S] cluster</name>
        <dbReference type="ChEBI" id="CHEBI:49883"/>
        <label>2</label>
    </ligand>
</feature>
<feature type="binding site" evidence="10">
    <location>
        <position position="179"/>
    </location>
    <ligand>
        <name>[4Fe-4S] cluster</name>
        <dbReference type="ChEBI" id="CHEBI:49883"/>
        <label>2</label>
    </ligand>
</feature>
<dbReference type="Pfam" id="PF12838">
    <property type="entry name" value="Fer4_7"/>
    <property type="match status" value="1"/>
</dbReference>
<comment type="similarity">
    <text evidence="10">Belongs to the 4Fe4S bacterial-type ferredoxin family. RnfB subfamily.</text>
</comment>
<evidence type="ECO:0000256" key="7">
    <source>
        <dbReference type="ARBA" id="ARBA00023004"/>
    </source>
</evidence>
<evidence type="ECO:0000256" key="1">
    <source>
        <dbReference type="ARBA" id="ARBA00022448"/>
    </source>
</evidence>
<feature type="domain" description="4Fe-4S ferredoxin-type" evidence="11">
    <location>
        <begin position="160"/>
        <end position="189"/>
    </location>
</feature>
<comment type="cofactor">
    <cofactor evidence="10">
        <name>[4Fe-4S] cluster</name>
        <dbReference type="ChEBI" id="CHEBI:49883"/>
    </cofactor>
    <text evidence="10">Binds 3 [4Fe-4S] clusters.</text>
</comment>
<name>A0AAP4BCB7_9FIRM</name>
<dbReference type="PROSITE" id="PS51656">
    <property type="entry name" value="4FE4S"/>
    <property type="match status" value="1"/>
</dbReference>
<gene>
    <name evidence="10" type="primary">rnfB</name>
    <name evidence="13" type="ORF">QJ036_13075</name>
</gene>
<dbReference type="Gene3D" id="1.10.15.40">
    <property type="entry name" value="Electron transport complex subunit B, putative Fe-S cluster"/>
    <property type="match status" value="1"/>
</dbReference>
<sequence length="278" mass="28300">MSPVLFAVIVLGILGLAGGVILVLASKFMAVYEDPRIAEVTECLAGANCGGCGYAGCADYAEAIVKNGAPTFKCAPGGDKAADAINRIMGQAEGDRPSLRAYVACAGGENCGKRFDYQGLQTCAAAAGIAGGPSACSFGCLGLGDCTRVCKFDAIHVVDGVAKVDRTKCTGCTVCTTVCPRGVIKMKTIASQPAVKCANKEKGAAVNKACKVGCIGCGLCAKNCPNGAIAVENNVAVIDYTKCNGCGTCAEKCPKKAIQWIEGRPQPMNAAVPEPKVL</sequence>
<feature type="binding site" evidence="10">
    <location>
        <position position="140"/>
    </location>
    <ligand>
        <name>[4Fe-4S] cluster</name>
        <dbReference type="ChEBI" id="CHEBI:49883"/>
        <label>2</label>
    </ligand>
</feature>
<dbReference type="Pfam" id="PF12837">
    <property type="entry name" value="Fer4_6"/>
    <property type="match status" value="1"/>
</dbReference>
<feature type="binding site" evidence="10">
    <location>
        <position position="146"/>
    </location>
    <ligand>
        <name>[4Fe-4S] cluster</name>
        <dbReference type="ChEBI" id="CHEBI:49883"/>
        <label>2</label>
    </ligand>
</feature>
<dbReference type="InterPro" id="IPR017896">
    <property type="entry name" value="4Fe4S_Fe-S-bd"/>
</dbReference>
<dbReference type="Gene3D" id="3.30.70.20">
    <property type="match status" value="2"/>
</dbReference>
<feature type="domain" description="4Fe-4S ferredoxin-type" evidence="11">
    <location>
        <begin position="202"/>
        <end position="233"/>
    </location>
</feature>
<dbReference type="GO" id="GO:0046872">
    <property type="term" value="F:metal ion binding"/>
    <property type="evidence" value="ECO:0007669"/>
    <property type="project" value="UniProtKB-KW"/>
</dbReference>
<dbReference type="CDD" id="cd10549">
    <property type="entry name" value="MtMvhB_like"/>
    <property type="match status" value="1"/>
</dbReference>
<keyword evidence="10" id="KW-1003">Cell membrane</keyword>
<evidence type="ECO:0000256" key="9">
    <source>
        <dbReference type="ARBA" id="ARBA00023136"/>
    </source>
</evidence>
<reference evidence="13 14" key="1">
    <citation type="submission" date="2023-05" db="EMBL/GenBank/DDBJ databases">
        <title>[ruminococcus] sp. nov., isolated from a pig farm feces dump.</title>
        <authorList>
            <person name="Chang Y.-H."/>
        </authorList>
    </citation>
    <scope>NUCLEOTIDE SEQUENCE [LARGE SCALE GENOMIC DNA]</scope>
    <source>
        <strain evidence="13 14">YH-rum2234</strain>
    </source>
</reference>
<dbReference type="AlphaFoldDB" id="A0AAP4BCB7"/>
<dbReference type="EMBL" id="JASGBQ010000032">
    <property type="protein sequence ID" value="MDI9243380.1"/>
    <property type="molecule type" value="Genomic_DNA"/>
</dbReference>
<keyword evidence="8 10" id="KW-0411">Iron-sulfur</keyword>
<dbReference type="GO" id="GO:0022900">
    <property type="term" value="P:electron transport chain"/>
    <property type="evidence" value="ECO:0007669"/>
    <property type="project" value="UniProtKB-UniRule"/>
</dbReference>
<comment type="caution">
    <text evidence="13">The sequence shown here is derived from an EMBL/GenBank/DDBJ whole genome shotgun (WGS) entry which is preliminary data.</text>
</comment>
<evidence type="ECO:0000313" key="13">
    <source>
        <dbReference type="EMBL" id="MDI9243380.1"/>
    </source>
</evidence>
<dbReference type="RefSeq" id="WP_283231804.1">
    <property type="nucleotide sequence ID" value="NZ_JASGBQ010000032.1"/>
</dbReference>
<dbReference type="InterPro" id="IPR010207">
    <property type="entry name" value="Elect_transpt_cplx_RnfB/RsxB"/>
</dbReference>
<feature type="binding site" evidence="10">
    <location>
        <position position="52"/>
    </location>
    <ligand>
        <name>[4Fe-4S] cluster</name>
        <dbReference type="ChEBI" id="CHEBI:49883"/>
        <label>1</label>
    </ligand>
</feature>
<dbReference type="EC" id="7.-.-.-" evidence="10"/>
<feature type="domain" description="4Fe-4S ferredoxin-type" evidence="11">
    <location>
        <begin position="234"/>
        <end position="263"/>
    </location>
</feature>
<dbReference type="PROSITE" id="PS00198">
    <property type="entry name" value="4FE4S_FER_1"/>
    <property type="match status" value="2"/>
</dbReference>
<dbReference type="InterPro" id="IPR050395">
    <property type="entry name" value="4Fe4S_Ferredoxin_RnfB"/>
</dbReference>
<evidence type="ECO:0000256" key="6">
    <source>
        <dbReference type="ARBA" id="ARBA00022982"/>
    </source>
</evidence>
<dbReference type="PANTHER" id="PTHR43560">
    <property type="entry name" value="ION-TRANSLOCATING OXIDOREDUCTASE COMPLEX SUBUNIT B"/>
    <property type="match status" value="1"/>
</dbReference>
<feature type="binding site" evidence="10">
    <location>
        <position position="49"/>
    </location>
    <ligand>
        <name>[4Fe-4S] cluster</name>
        <dbReference type="ChEBI" id="CHEBI:49883"/>
        <label>1</label>
    </ligand>
</feature>
<evidence type="ECO:0000256" key="4">
    <source>
        <dbReference type="ARBA" id="ARBA00022737"/>
    </source>
</evidence>
<dbReference type="HAMAP" id="MF_00463">
    <property type="entry name" value="RsxB_RnfB"/>
    <property type="match status" value="1"/>
</dbReference>
<feature type="region of interest" description="Hydrophobic" evidence="10">
    <location>
        <begin position="1"/>
        <end position="26"/>
    </location>
</feature>
<keyword evidence="7 10" id="KW-0408">Iron</keyword>
<dbReference type="PANTHER" id="PTHR43560:SF1">
    <property type="entry name" value="ION-TRANSLOCATING OXIDOREDUCTASE COMPLEX SUBUNIT B"/>
    <property type="match status" value="1"/>
</dbReference>
<feature type="binding site" evidence="10">
    <location>
        <position position="169"/>
    </location>
    <ligand>
        <name>[4Fe-4S] cluster</name>
        <dbReference type="ChEBI" id="CHEBI:49883"/>
        <label>3</label>
    </ligand>
</feature>
<keyword evidence="4 10" id="KW-0677">Repeat</keyword>
<evidence type="ECO:0000256" key="8">
    <source>
        <dbReference type="ARBA" id="ARBA00023014"/>
    </source>
</evidence>
<evidence type="ECO:0000256" key="5">
    <source>
        <dbReference type="ARBA" id="ARBA00022967"/>
    </source>
</evidence>
<evidence type="ECO:0000313" key="14">
    <source>
        <dbReference type="Proteomes" id="UP001300383"/>
    </source>
</evidence>
<keyword evidence="1 10" id="KW-0813">Transport</keyword>
<feature type="binding site" evidence="10">
    <location>
        <position position="150"/>
    </location>
    <ligand>
        <name>[4Fe-4S] cluster</name>
        <dbReference type="ChEBI" id="CHEBI:49883"/>
        <label>3</label>
    </ligand>
</feature>
<feature type="binding site" evidence="10">
    <location>
        <position position="57"/>
    </location>
    <ligand>
        <name>[4Fe-4S] cluster</name>
        <dbReference type="ChEBI" id="CHEBI:49883"/>
        <label>1</label>
    </ligand>
</feature>
<keyword evidence="5 10" id="KW-1278">Translocase</keyword>
<accession>A0AAP4BCB7</accession>
<dbReference type="InterPro" id="IPR007202">
    <property type="entry name" value="4Fe-4S_dom"/>
</dbReference>
<comment type="subcellular location">
    <subcellularLocation>
        <location evidence="10">Cell membrane</location>
    </subcellularLocation>
</comment>
<dbReference type="Pfam" id="PF04060">
    <property type="entry name" value="FeS"/>
    <property type="match status" value="1"/>
</dbReference>
<dbReference type="InterPro" id="IPR017900">
    <property type="entry name" value="4Fe4S_Fe_S_CS"/>
</dbReference>
<dbReference type="SUPFAM" id="SSF54862">
    <property type="entry name" value="4Fe-4S ferredoxins"/>
    <property type="match status" value="2"/>
</dbReference>
<dbReference type="GO" id="GO:0009055">
    <property type="term" value="F:electron transfer activity"/>
    <property type="evidence" value="ECO:0007669"/>
    <property type="project" value="InterPro"/>
</dbReference>
<feature type="binding site" evidence="10">
    <location>
        <position position="74"/>
    </location>
    <ligand>
        <name>[4Fe-4S] cluster</name>
        <dbReference type="ChEBI" id="CHEBI:49883"/>
        <label>1</label>
    </ligand>
</feature>
<dbReference type="PROSITE" id="PS51379">
    <property type="entry name" value="4FE4S_FER_2"/>
    <property type="match status" value="3"/>
</dbReference>
<keyword evidence="2 10" id="KW-0004">4Fe-4S</keyword>
<comment type="subunit">
    <text evidence="10">The complex is composed of six subunits: RnfA, RnfB, RnfC, RnfD, RnfE and RnfG.</text>
</comment>
<evidence type="ECO:0000259" key="12">
    <source>
        <dbReference type="PROSITE" id="PS51656"/>
    </source>
</evidence>